<keyword evidence="3 6" id="KW-1133">Transmembrane helix</keyword>
<accession>A0A9N9MS87</accession>
<evidence type="ECO:0000256" key="1">
    <source>
        <dbReference type="ARBA" id="ARBA00004370"/>
    </source>
</evidence>
<dbReference type="InterPro" id="IPR000615">
    <property type="entry name" value="Bestrophin"/>
</dbReference>
<dbReference type="GO" id="GO:0034707">
    <property type="term" value="C:chloride channel complex"/>
    <property type="evidence" value="ECO:0007669"/>
    <property type="project" value="UniProtKB-KW"/>
</dbReference>
<dbReference type="OrthoDB" id="201595at2759"/>
<reference evidence="7" key="1">
    <citation type="submission" date="2022-01" db="EMBL/GenBank/DDBJ databases">
        <authorList>
            <person name="King R."/>
        </authorList>
    </citation>
    <scope>NUCLEOTIDE SEQUENCE</scope>
</reference>
<feature type="transmembrane region" description="Helical" evidence="6">
    <location>
        <begin position="269"/>
        <end position="290"/>
    </location>
</feature>
<keyword evidence="6" id="KW-0869">Chloride channel</keyword>
<name>A0A9N9MS87_9CUCU</name>
<dbReference type="EMBL" id="OU892281">
    <property type="protein sequence ID" value="CAG9769518.1"/>
    <property type="molecule type" value="Genomic_DNA"/>
</dbReference>
<feature type="transmembrane region" description="Helical" evidence="6">
    <location>
        <begin position="129"/>
        <end position="146"/>
    </location>
</feature>
<dbReference type="Proteomes" id="UP001152799">
    <property type="component" value="Chromosome 5"/>
</dbReference>
<gene>
    <name evidence="7" type="ORF">CEUTPL_LOCUS10025</name>
</gene>
<keyword evidence="6" id="KW-1003">Cell membrane</keyword>
<keyword evidence="6" id="KW-0813">Transport</keyword>
<keyword evidence="6" id="KW-0407">Ion channel</keyword>
<dbReference type="PANTHER" id="PTHR10736">
    <property type="entry name" value="BESTROPHIN"/>
    <property type="match status" value="1"/>
</dbReference>
<evidence type="ECO:0000256" key="5">
    <source>
        <dbReference type="ARBA" id="ARBA00034769"/>
    </source>
</evidence>
<comment type="subcellular location">
    <subcellularLocation>
        <location evidence="6">Cell membrane</location>
        <topology evidence="6">Multi-pass membrane protein</topology>
    </subcellularLocation>
    <subcellularLocation>
        <location evidence="1">Membrane</location>
    </subcellularLocation>
</comment>
<comment type="function">
    <text evidence="6">Forms chloride channels.</text>
</comment>
<dbReference type="Pfam" id="PF01062">
    <property type="entry name" value="Bestrophin"/>
    <property type="match status" value="1"/>
</dbReference>
<feature type="transmembrane region" description="Helical" evidence="6">
    <location>
        <begin position="238"/>
        <end position="257"/>
    </location>
</feature>
<evidence type="ECO:0000313" key="7">
    <source>
        <dbReference type="EMBL" id="CAG9769518.1"/>
    </source>
</evidence>
<feature type="transmembrane region" description="Helical" evidence="6">
    <location>
        <begin position="32"/>
        <end position="54"/>
    </location>
</feature>
<sequence>MTVTYTSQVTTSTGIGCFLKLLRRWRGSIYKIVWADLLLFLGIYYVLNLSYLYAMDEHAKGHFVKVVNYCAKNGNLIPLSFVLGFFVNIVYSRWWSQFLAIPGPDNLALLIGAHIKGQDERARIVRRTIVRYVCVAFTITLTMMSPKVKKRFPTLNHFLDAGLITKDEKQIMEDLDKEYPIYSKNWLPLAWAANVTTRARHEGIIRDDSSVRAILDQINIFRTRCGELLAYDRISVPLVYTQVVTIAVYSYFLITVIGNQFIEVEEKYVDRLIFSFPFMPVLEFFFYMGWLKVAETLINPFGEDDDDFEVVWMIDRNIQVCYLLVDKIHQDHPKLMKDYYWQQTAPDTLPFTVASQQYMKEVPIQSAENLQVKKTDQDIIIPEAHGTHQHESLWSKLGQRIFKKSRHGDRGYSLRRIAIDDNADFFDEINTYEEEGPNKIQFPKFPATRRNDNAEEFECLRKERLEQQRQKLLKYIELLKNNKDKTDSDAKIVKEIIK</sequence>
<dbReference type="AlphaFoldDB" id="A0A9N9MS87"/>
<dbReference type="InterPro" id="IPR021134">
    <property type="entry name" value="Bestrophin-like"/>
</dbReference>
<protein>
    <recommendedName>
        <fullName evidence="6">Bestrophin homolog</fullName>
    </recommendedName>
</protein>
<evidence type="ECO:0000256" key="3">
    <source>
        <dbReference type="ARBA" id="ARBA00022989"/>
    </source>
</evidence>
<evidence type="ECO:0000256" key="2">
    <source>
        <dbReference type="ARBA" id="ARBA00022692"/>
    </source>
</evidence>
<proteinExistence type="inferred from homology"/>
<dbReference type="PANTHER" id="PTHR10736:SF65">
    <property type="entry name" value="BESTROPHIN 1, ISOFORM C-RELATED"/>
    <property type="match status" value="1"/>
</dbReference>
<evidence type="ECO:0000256" key="6">
    <source>
        <dbReference type="RuleBase" id="RU363126"/>
    </source>
</evidence>
<keyword evidence="2 6" id="KW-0812">Transmembrane</keyword>
<comment type="similarity">
    <text evidence="5 6">Belongs to the anion channel-forming bestrophin (TC 1.A.46) family. Calcium-sensitive chloride channel subfamily.</text>
</comment>
<organism evidence="7 8">
    <name type="scientific">Ceutorhynchus assimilis</name>
    <name type="common">cabbage seed weevil</name>
    <dbReference type="NCBI Taxonomy" id="467358"/>
    <lineage>
        <taxon>Eukaryota</taxon>
        <taxon>Metazoa</taxon>
        <taxon>Ecdysozoa</taxon>
        <taxon>Arthropoda</taxon>
        <taxon>Hexapoda</taxon>
        <taxon>Insecta</taxon>
        <taxon>Pterygota</taxon>
        <taxon>Neoptera</taxon>
        <taxon>Endopterygota</taxon>
        <taxon>Coleoptera</taxon>
        <taxon>Polyphaga</taxon>
        <taxon>Cucujiformia</taxon>
        <taxon>Curculionidae</taxon>
        <taxon>Ceutorhynchinae</taxon>
        <taxon>Ceutorhynchus</taxon>
    </lineage>
</organism>
<keyword evidence="4 6" id="KW-0472">Membrane</keyword>
<dbReference type="GO" id="GO:0005886">
    <property type="term" value="C:plasma membrane"/>
    <property type="evidence" value="ECO:0007669"/>
    <property type="project" value="UniProtKB-SubCell"/>
</dbReference>
<keyword evidence="6" id="KW-0406">Ion transport</keyword>
<keyword evidence="8" id="KW-1185">Reference proteome</keyword>
<feature type="transmembrane region" description="Helical" evidence="6">
    <location>
        <begin position="74"/>
        <end position="91"/>
    </location>
</feature>
<evidence type="ECO:0000256" key="4">
    <source>
        <dbReference type="ARBA" id="ARBA00023136"/>
    </source>
</evidence>
<dbReference type="GO" id="GO:0005254">
    <property type="term" value="F:chloride channel activity"/>
    <property type="evidence" value="ECO:0007669"/>
    <property type="project" value="UniProtKB-KW"/>
</dbReference>
<keyword evidence="6" id="KW-0868">Chloride</keyword>
<evidence type="ECO:0000313" key="8">
    <source>
        <dbReference type="Proteomes" id="UP001152799"/>
    </source>
</evidence>